<protein>
    <submittedName>
        <fullName evidence="1">Uncharacterized protein</fullName>
    </submittedName>
</protein>
<dbReference type="RefSeq" id="WP_232646206.1">
    <property type="nucleotide sequence ID" value="NZ_JAJSBI010000001.1"/>
</dbReference>
<organism evidence="1 2">
    <name type="scientific">Streptomyces guryensis</name>
    <dbReference type="NCBI Taxonomy" id="2886947"/>
    <lineage>
        <taxon>Bacteria</taxon>
        <taxon>Bacillati</taxon>
        <taxon>Actinomycetota</taxon>
        <taxon>Actinomycetes</taxon>
        <taxon>Kitasatosporales</taxon>
        <taxon>Streptomycetaceae</taxon>
        <taxon>Streptomyces</taxon>
    </lineage>
</organism>
<comment type="caution">
    <text evidence="1">The sequence shown here is derived from an EMBL/GenBank/DDBJ whole genome shotgun (WGS) entry which is preliminary data.</text>
</comment>
<reference evidence="1" key="1">
    <citation type="submission" date="2021-12" db="EMBL/GenBank/DDBJ databases">
        <authorList>
            <person name="Lee J.-H."/>
            <person name="Kim S.-B."/>
        </authorList>
    </citation>
    <scope>NUCLEOTIDE SEQUENCE</scope>
    <source>
        <strain evidence="1">NR30</strain>
    </source>
</reference>
<sequence length="75" mass="8871">MIRDRECPTCGSMQEFRRLHDDEKAAVRERKGARYFVDDLWRCTAVGCLTYFPAGRRHEHGLLPEKFRKEEAAKE</sequence>
<dbReference type="Proteomes" id="UP001108029">
    <property type="component" value="Unassembled WGS sequence"/>
</dbReference>
<evidence type="ECO:0000313" key="2">
    <source>
        <dbReference type="Proteomes" id="UP001108029"/>
    </source>
</evidence>
<keyword evidence="2" id="KW-1185">Reference proteome</keyword>
<proteinExistence type="predicted"/>
<accession>A0A9Q3VI61</accession>
<dbReference type="EMBL" id="JAJSBI010000001">
    <property type="protein sequence ID" value="MCD9872326.1"/>
    <property type="molecule type" value="Genomic_DNA"/>
</dbReference>
<gene>
    <name evidence="1" type="ORF">LJ657_01245</name>
</gene>
<name>A0A9Q3VI61_9ACTN</name>
<evidence type="ECO:0000313" key="1">
    <source>
        <dbReference type="EMBL" id="MCD9872326.1"/>
    </source>
</evidence>
<dbReference type="AlphaFoldDB" id="A0A9Q3VI61"/>